<dbReference type="AlphaFoldDB" id="A0ABC8LUI6"/>
<dbReference type="Proteomes" id="UP001642260">
    <property type="component" value="Unassembled WGS sequence"/>
</dbReference>
<dbReference type="EMBL" id="CAKOAT010735154">
    <property type="protein sequence ID" value="CAH8387020.1"/>
    <property type="molecule type" value="Genomic_DNA"/>
</dbReference>
<accession>A0ABC8LUI6</accession>
<sequence>MWTVKPVPMPVQSFRGLTGSIPVGYSQPPPRNYDGIHLRLCKIPTRSQTSKSIGGLGQQIILRSDNSNPIKPIPKEKKITGSDVLWAIQRAAAERKRANADRMKKRKMRSLELSSSASKSTEDNGVDCLNVRPLRIKSDWGQRLDGFEKLLKDLKDTEL</sequence>
<organism evidence="2 3">
    <name type="scientific">Eruca vesicaria subsp. sativa</name>
    <name type="common">Garden rocket</name>
    <name type="synonym">Eruca sativa</name>
    <dbReference type="NCBI Taxonomy" id="29727"/>
    <lineage>
        <taxon>Eukaryota</taxon>
        <taxon>Viridiplantae</taxon>
        <taxon>Streptophyta</taxon>
        <taxon>Embryophyta</taxon>
        <taxon>Tracheophyta</taxon>
        <taxon>Spermatophyta</taxon>
        <taxon>Magnoliopsida</taxon>
        <taxon>eudicotyledons</taxon>
        <taxon>Gunneridae</taxon>
        <taxon>Pentapetalae</taxon>
        <taxon>rosids</taxon>
        <taxon>malvids</taxon>
        <taxon>Brassicales</taxon>
        <taxon>Brassicaceae</taxon>
        <taxon>Brassiceae</taxon>
        <taxon>Eruca</taxon>
    </lineage>
</organism>
<gene>
    <name evidence="2" type="ORF">ERUC_LOCUS39503</name>
</gene>
<comment type="caution">
    <text evidence="2">The sequence shown here is derived from an EMBL/GenBank/DDBJ whole genome shotgun (WGS) entry which is preliminary data.</text>
</comment>
<protein>
    <submittedName>
        <fullName evidence="2">Uncharacterized protein</fullName>
    </submittedName>
</protein>
<reference evidence="2 3" key="1">
    <citation type="submission" date="2022-03" db="EMBL/GenBank/DDBJ databases">
        <authorList>
            <person name="Macdonald S."/>
            <person name="Ahmed S."/>
            <person name="Newling K."/>
        </authorList>
    </citation>
    <scope>NUCLEOTIDE SEQUENCE [LARGE SCALE GENOMIC DNA]</scope>
</reference>
<evidence type="ECO:0000256" key="1">
    <source>
        <dbReference type="SAM" id="MobiDB-lite"/>
    </source>
</evidence>
<dbReference type="PANTHER" id="PTHR37728">
    <property type="entry name" value="BNAA04G26730D PROTEIN"/>
    <property type="match status" value="1"/>
</dbReference>
<dbReference type="PANTHER" id="PTHR37728:SF1">
    <property type="entry name" value="OS06G0132300 PROTEIN"/>
    <property type="match status" value="1"/>
</dbReference>
<evidence type="ECO:0000313" key="2">
    <source>
        <dbReference type="EMBL" id="CAH8387020.1"/>
    </source>
</evidence>
<name>A0ABC8LUI6_ERUVS</name>
<proteinExistence type="predicted"/>
<feature type="region of interest" description="Disordered" evidence="1">
    <location>
        <begin position="96"/>
        <end position="126"/>
    </location>
</feature>
<evidence type="ECO:0000313" key="3">
    <source>
        <dbReference type="Proteomes" id="UP001642260"/>
    </source>
</evidence>
<keyword evidence="3" id="KW-1185">Reference proteome</keyword>